<gene>
    <name evidence="1" type="ORF">V8G54_037183</name>
</gene>
<evidence type="ECO:0000313" key="2">
    <source>
        <dbReference type="Proteomes" id="UP001374535"/>
    </source>
</evidence>
<protein>
    <submittedName>
        <fullName evidence="1">Uncharacterized protein</fullName>
    </submittedName>
</protein>
<evidence type="ECO:0000313" key="1">
    <source>
        <dbReference type="EMBL" id="WVY91669.1"/>
    </source>
</evidence>
<accession>A0AAQ3MIL4</accession>
<name>A0AAQ3MIL4_VIGMU</name>
<reference evidence="1 2" key="1">
    <citation type="journal article" date="2023" name="Life. Sci Alliance">
        <title>Evolutionary insights into 3D genome organization and epigenetic landscape of Vigna mungo.</title>
        <authorList>
            <person name="Junaid A."/>
            <person name="Singh B."/>
            <person name="Bhatia S."/>
        </authorList>
    </citation>
    <scope>NUCLEOTIDE SEQUENCE [LARGE SCALE GENOMIC DNA]</scope>
    <source>
        <strain evidence="1">Urdbean</strain>
    </source>
</reference>
<dbReference type="EMBL" id="CP144690">
    <property type="protein sequence ID" value="WVY91669.1"/>
    <property type="molecule type" value="Genomic_DNA"/>
</dbReference>
<sequence length="123" mass="13969">MGRCDFMLPVCLAVIPNTKCGAAILQYLLSTFTYSVLDTEFLSHVILELCLDNRDTSTRIDFATMFGPSSYKMHCLRTKTAKRMLDGCSHNNMPNFCHLAVKGKLLHLLVLFEWWPDHSDGPQ</sequence>
<dbReference type="Proteomes" id="UP001374535">
    <property type="component" value="Chromosome 11"/>
</dbReference>
<keyword evidence="2" id="KW-1185">Reference proteome</keyword>
<organism evidence="1 2">
    <name type="scientific">Vigna mungo</name>
    <name type="common">Black gram</name>
    <name type="synonym">Phaseolus mungo</name>
    <dbReference type="NCBI Taxonomy" id="3915"/>
    <lineage>
        <taxon>Eukaryota</taxon>
        <taxon>Viridiplantae</taxon>
        <taxon>Streptophyta</taxon>
        <taxon>Embryophyta</taxon>
        <taxon>Tracheophyta</taxon>
        <taxon>Spermatophyta</taxon>
        <taxon>Magnoliopsida</taxon>
        <taxon>eudicotyledons</taxon>
        <taxon>Gunneridae</taxon>
        <taxon>Pentapetalae</taxon>
        <taxon>rosids</taxon>
        <taxon>fabids</taxon>
        <taxon>Fabales</taxon>
        <taxon>Fabaceae</taxon>
        <taxon>Papilionoideae</taxon>
        <taxon>50 kb inversion clade</taxon>
        <taxon>NPAAA clade</taxon>
        <taxon>indigoferoid/millettioid clade</taxon>
        <taxon>Phaseoleae</taxon>
        <taxon>Vigna</taxon>
    </lineage>
</organism>
<proteinExistence type="predicted"/>
<dbReference type="AlphaFoldDB" id="A0AAQ3MIL4"/>